<accession>A0A4Z0YA55</accession>
<protein>
    <submittedName>
        <fullName evidence="2">Uncharacterized protein</fullName>
    </submittedName>
</protein>
<dbReference type="STRING" id="37992.A0A4Z0YA55"/>
<reference evidence="2 3" key="1">
    <citation type="submission" date="2019-03" db="EMBL/GenBank/DDBJ databases">
        <title>Draft genome sequence of Xylaria hypoxylon DSM 108379, a ubiquitous saprotrophic-parasitic fungi on hardwood.</title>
        <authorList>
            <person name="Buettner E."/>
            <person name="Leonhardt S."/>
            <person name="Gebauer A.M."/>
            <person name="Liers C."/>
            <person name="Hofrichter M."/>
            <person name="Kellner H."/>
        </authorList>
    </citation>
    <scope>NUCLEOTIDE SEQUENCE [LARGE SCALE GENOMIC DNA]</scope>
    <source>
        <strain evidence="2 3">DSM 108379</strain>
    </source>
</reference>
<gene>
    <name evidence="2" type="ORF">E0Z10_g7680</name>
</gene>
<dbReference type="Proteomes" id="UP000297716">
    <property type="component" value="Unassembled WGS sequence"/>
</dbReference>
<evidence type="ECO:0000313" key="3">
    <source>
        <dbReference type="Proteomes" id="UP000297716"/>
    </source>
</evidence>
<keyword evidence="3" id="KW-1185">Reference proteome</keyword>
<feature type="region of interest" description="Disordered" evidence="1">
    <location>
        <begin position="1"/>
        <end position="38"/>
    </location>
</feature>
<proteinExistence type="predicted"/>
<sequence length="335" mass="38268">MASPEELQDLRGQRNSTSVDESISKISGKHAKSRPSVDVQIAQNYRSRQDLPPIKHCIDPELHIGEVPSPDVEYVEILPDESLRIDPYEQVIEVEDSAPPRDYVTGRILSGHGRCLRCMEKGLRCTLNFISKEIESQCAACRRSKVRYCVRFQSLGENSRGIPFNGPLWKNPNFVAGTMKDSTAAHLPREELEDILREFYDGNAGYVLGNYVAERDVRNYALPPFNGVDLSRANRPNNYETMDWKEVLPDWKNRSLRPRRTEGGMEGEREKLKKKLATARDRSLLSVNSMREGVEELNRRNVSRMQAVGGGEDDISFLRALRRYEPRERNLSDCV</sequence>
<organism evidence="2 3">
    <name type="scientific">Xylaria hypoxylon</name>
    <dbReference type="NCBI Taxonomy" id="37992"/>
    <lineage>
        <taxon>Eukaryota</taxon>
        <taxon>Fungi</taxon>
        <taxon>Dikarya</taxon>
        <taxon>Ascomycota</taxon>
        <taxon>Pezizomycotina</taxon>
        <taxon>Sordariomycetes</taxon>
        <taxon>Xylariomycetidae</taxon>
        <taxon>Xylariales</taxon>
        <taxon>Xylariaceae</taxon>
        <taxon>Xylaria</taxon>
    </lineage>
</organism>
<name>A0A4Z0YA55_9PEZI</name>
<comment type="caution">
    <text evidence="2">The sequence shown here is derived from an EMBL/GenBank/DDBJ whole genome shotgun (WGS) entry which is preliminary data.</text>
</comment>
<dbReference type="EMBL" id="SKBN01000186">
    <property type="protein sequence ID" value="TGJ81089.1"/>
    <property type="molecule type" value="Genomic_DNA"/>
</dbReference>
<dbReference type="OrthoDB" id="4766538at2759"/>
<dbReference type="AlphaFoldDB" id="A0A4Z0YA55"/>
<evidence type="ECO:0000313" key="2">
    <source>
        <dbReference type="EMBL" id="TGJ81089.1"/>
    </source>
</evidence>
<feature type="compositionally biased region" description="Polar residues" evidence="1">
    <location>
        <begin position="13"/>
        <end position="25"/>
    </location>
</feature>
<evidence type="ECO:0000256" key="1">
    <source>
        <dbReference type="SAM" id="MobiDB-lite"/>
    </source>
</evidence>